<dbReference type="GO" id="GO:0005634">
    <property type="term" value="C:nucleus"/>
    <property type="evidence" value="ECO:0007669"/>
    <property type="project" value="UniProtKB-SubCell"/>
</dbReference>
<comment type="caution">
    <text evidence="7">The sequence shown here is derived from an EMBL/GenBank/DDBJ whole genome shotgun (WGS) entry which is preliminary data.</text>
</comment>
<feature type="compositionally biased region" description="Acidic residues" evidence="4">
    <location>
        <begin position="438"/>
        <end position="449"/>
    </location>
</feature>
<evidence type="ECO:0000259" key="6">
    <source>
        <dbReference type="Pfam" id="PF04825"/>
    </source>
</evidence>
<accession>A0AAD2FZE4</accession>
<organism evidence="7 8">
    <name type="scientific">Cylindrotheca closterium</name>
    <dbReference type="NCBI Taxonomy" id="2856"/>
    <lineage>
        <taxon>Eukaryota</taxon>
        <taxon>Sar</taxon>
        <taxon>Stramenopiles</taxon>
        <taxon>Ochrophyta</taxon>
        <taxon>Bacillariophyta</taxon>
        <taxon>Bacillariophyceae</taxon>
        <taxon>Bacillariophycidae</taxon>
        <taxon>Bacillariales</taxon>
        <taxon>Bacillariaceae</taxon>
        <taxon>Cylindrotheca</taxon>
    </lineage>
</organism>
<keyword evidence="3" id="KW-0539">Nucleus</keyword>
<evidence type="ECO:0000313" key="7">
    <source>
        <dbReference type="EMBL" id="CAJ1957915.1"/>
    </source>
</evidence>
<evidence type="ECO:0000256" key="4">
    <source>
        <dbReference type="SAM" id="MobiDB-lite"/>
    </source>
</evidence>
<evidence type="ECO:0000256" key="2">
    <source>
        <dbReference type="ARBA" id="ARBA00009870"/>
    </source>
</evidence>
<feature type="compositionally biased region" description="Low complexity" evidence="4">
    <location>
        <begin position="450"/>
        <end position="473"/>
    </location>
</feature>
<dbReference type="InterPro" id="IPR036390">
    <property type="entry name" value="WH_DNA-bd_sf"/>
</dbReference>
<keyword evidence="8" id="KW-1185">Reference proteome</keyword>
<protein>
    <recommendedName>
        <fullName evidence="9">Double-strand-break repair protein rad21 homolog</fullName>
    </recommendedName>
</protein>
<feature type="compositionally biased region" description="Acidic residues" evidence="4">
    <location>
        <begin position="249"/>
        <end position="270"/>
    </location>
</feature>
<evidence type="ECO:0000259" key="5">
    <source>
        <dbReference type="Pfam" id="PF04824"/>
    </source>
</evidence>
<evidence type="ECO:0008006" key="9">
    <source>
        <dbReference type="Google" id="ProtNLM"/>
    </source>
</evidence>
<dbReference type="InterPro" id="IPR006909">
    <property type="entry name" value="Rad21/Rec8_C_eu"/>
</dbReference>
<dbReference type="GO" id="GO:0003682">
    <property type="term" value="F:chromatin binding"/>
    <property type="evidence" value="ECO:0007669"/>
    <property type="project" value="TreeGrafter"/>
</dbReference>
<feature type="compositionally biased region" description="Basic residues" evidence="4">
    <location>
        <begin position="325"/>
        <end position="334"/>
    </location>
</feature>
<feature type="region of interest" description="Disordered" evidence="4">
    <location>
        <begin position="542"/>
        <end position="564"/>
    </location>
</feature>
<evidence type="ECO:0000313" key="8">
    <source>
        <dbReference type="Proteomes" id="UP001295423"/>
    </source>
</evidence>
<reference evidence="7" key="1">
    <citation type="submission" date="2023-08" db="EMBL/GenBank/DDBJ databases">
        <authorList>
            <person name="Audoor S."/>
            <person name="Bilcke G."/>
        </authorList>
    </citation>
    <scope>NUCLEOTIDE SEQUENCE</scope>
</reference>
<sequence>MFYSQVILAKKGPLAKVWLAAHWGDKKLGRPQIFATDISQSVESIVNPTVPLALRVSGHLLLGVVRIYSRKVKYVLNDCTEAMLKMQMAFLPRKDLLEQTDHKDSKTVTTVANFGEYDQIHIVEGFALPLPDENEWILAEDEENDEMMHKLNQQHSSQLQQQQRQNKSPQDGSSRSNYQPPEEEHWVPFDPDNEDDDDNEHDQSLVSEVEVVRAANDDSFLSADQTRRDSSLLLNSATKDQVPKSSADSDNEPVDFGDVPFGDDDDDDDMAGPPDTPVTAGGVGGGVDDSLLALSVRGSDAHNLSAISGLEETPDSKKRPSQVTPRRKRRKRRKVVIDNDETELSTDHIKHMIANTNDIVKRQVHPAEPEDGEMGKQNHSKSNRISLTQPFLADDGHLHPALQKLFADNFYHALDNKCPYERQEVSEDVEQVRKDVGSDLEDNDGDEEMSTTAARKAAAAATDNNNNDSSSDNEPADFGNDFGDMDEEEEDQPPPEDNMEVPDLDDNDEEDEDDVLNHQGQGPPDSALADWGLVNELALDSDADEDGDDEENREAIGDQNSNSTKWHKHTVRVLQLLQSKIKSPGDENQEVEEGEGTSKQSHVQFEDLSHNCTRRTAASVFFELLQLKTWDFVELEQPVPYGDFAVSAGVRFSEQPPNK</sequence>
<dbReference type="Pfam" id="PF04825">
    <property type="entry name" value="Rad21_Rec8_N"/>
    <property type="match status" value="1"/>
</dbReference>
<dbReference type="AlphaFoldDB" id="A0AAD2FZE4"/>
<evidence type="ECO:0000256" key="1">
    <source>
        <dbReference type="ARBA" id="ARBA00004123"/>
    </source>
</evidence>
<feature type="compositionally biased region" description="Polar residues" evidence="4">
    <location>
        <begin position="168"/>
        <end position="179"/>
    </location>
</feature>
<dbReference type="GO" id="GO:0007062">
    <property type="term" value="P:sister chromatid cohesion"/>
    <property type="evidence" value="ECO:0007669"/>
    <property type="project" value="InterPro"/>
</dbReference>
<feature type="compositionally biased region" description="Low complexity" evidence="4">
    <location>
        <begin position="271"/>
        <end position="280"/>
    </location>
</feature>
<dbReference type="SUPFAM" id="SSF46785">
    <property type="entry name" value="Winged helix' DNA-binding domain"/>
    <property type="match status" value="1"/>
</dbReference>
<feature type="region of interest" description="Disordered" evidence="4">
    <location>
        <begin position="436"/>
        <end position="528"/>
    </location>
</feature>
<name>A0AAD2FZE4_9STRA</name>
<feature type="region of interest" description="Disordered" evidence="4">
    <location>
        <begin position="232"/>
        <end position="290"/>
    </location>
</feature>
<proteinExistence type="inferred from homology"/>
<dbReference type="GO" id="GO:0008278">
    <property type="term" value="C:cohesin complex"/>
    <property type="evidence" value="ECO:0007669"/>
    <property type="project" value="InterPro"/>
</dbReference>
<dbReference type="InterPro" id="IPR039781">
    <property type="entry name" value="Rad21/Rec8-like"/>
</dbReference>
<dbReference type="PANTHER" id="PTHR12585">
    <property type="entry name" value="SCC1 / RAD21 FAMILY MEMBER"/>
    <property type="match status" value="1"/>
</dbReference>
<dbReference type="InterPro" id="IPR006910">
    <property type="entry name" value="Rad21_Rec8_N"/>
</dbReference>
<feature type="domain" description="Rad21/Rec8-like protein C-terminal eukaryotic" evidence="5">
    <location>
        <begin position="603"/>
        <end position="652"/>
    </location>
</feature>
<dbReference type="Proteomes" id="UP001295423">
    <property type="component" value="Unassembled WGS sequence"/>
</dbReference>
<comment type="subcellular location">
    <subcellularLocation>
        <location evidence="1">Nucleus</location>
    </subcellularLocation>
</comment>
<comment type="similarity">
    <text evidence="2">Belongs to the rad21 family.</text>
</comment>
<dbReference type="PANTHER" id="PTHR12585:SF69">
    <property type="entry name" value="FI11703P"/>
    <property type="match status" value="1"/>
</dbReference>
<dbReference type="EMBL" id="CAKOGP040001958">
    <property type="protein sequence ID" value="CAJ1957915.1"/>
    <property type="molecule type" value="Genomic_DNA"/>
</dbReference>
<feature type="compositionally biased region" description="Acidic residues" evidence="4">
    <location>
        <begin position="542"/>
        <end position="552"/>
    </location>
</feature>
<feature type="domain" description="Rad21/Rec8-like protein N-terminal" evidence="6">
    <location>
        <begin position="1"/>
        <end position="104"/>
    </location>
</feature>
<feature type="region of interest" description="Disordered" evidence="4">
    <location>
        <begin position="305"/>
        <end position="334"/>
    </location>
</feature>
<gene>
    <name evidence="7" type="ORF">CYCCA115_LOCUS16940</name>
</gene>
<dbReference type="Pfam" id="PF04824">
    <property type="entry name" value="Rad21_Rec8"/>
    <property type="match status" value="1"/>
</dbReference>
<dbReference type="GO" id="GO:1990414">
    <property type="term" value="P:replication-born double-strand break repair via sister chromatid exchange"/>
    <property type="evidence" value="ECO:0007669"/>
    <property type="project" value="TreeGrafter"/>
</dbReference>
<feature type="compositionally biased region" description="Polar residues" evidence="4">
    <location>
        <begin position="232"/>
        <end position="248"/>
    </location>
</feature>
<evidence type="ECO:0000256" key="3">
    <source>
        <dbReference type="ARBA" id="ARBA00023242"/>
    </source>
</evidence>
<feature type="compositionally biased region" description="Low complexity" evidence="4">
    <location>
        <begin position="151"/>
        <end position="167"/>
    </location>
</feature>
<dbReference type="Gene3D" id="1.10.10.580">
    <property type="entry name" value="Structural maintenance of chromosome 1. Chain E"/>
    <property type="match status" value="1"/>
</dbReference>
<feature type="region of interest" description="Disordered" evidence="4">
    <location>
        <begin position="151"/>
        <end position="203"/>
    </location>
</feature>
<feature type="compositionally biased region" description="Acidic residues" evidence="4">
    <location>
        <begin position="483"/>
        <end position="514"/>
    </location>
</feature>
<dbReference type="InterPro" id="IPR023093">
    <property type="entry name" value="ScpA-like_C"/>
</dbReference>
<feature type="compositionally biased region" description="Acidic residues" evidence="4">
    <location>
        <begin position="191"/>
        <end position="200"/>
    </location>
</feature>
<feature type="region of interest" description="Disordered" evidence="4">
    <location>
        <begin position="580"/>
        <end position="602"/>
    </location>
</feature>